<evidence type="ECO:0000256" key="2">
    <source>
        <dbReference type="ARBA" id="ARBA00022670"/>
    </source>
</evidence>
<evidence type="ECO:0000256" key="4">
    <source>
        <dbReference type="SAM" id="MobiDB-lite"/>
    </source>
</evidence>
<dbReference type="EMBL" id="CP118246">
    <property type="protein sequence ID" value="WDR02748.1"/>
    <property type="molecule type" value="Genomic_DNA"/>
</dbReference>
<protein>
    <submittedName>
        <fullName evidence="6">HK97 family phage prohead protease</fullName>
    </submittedName>
</protein>
<evidence type="ECO:0000259" key="5">
    <source>
        <dbReference type="Pfam" id="PF04586"/>
    </source>
</evidence>
<dbReference type="SUPFAM" id="SSF50789">
    <property type="entry name" value="Herpes virus serine proteinase, assemblin"/>
    <property type="match status" value="1"/>
</dbReference>
<keyword evidence="1" id="KW-1188">Viral release from host cell</keyword>
<keyword evidence="2 6" id="KW-0645">Protease</keyword>
<accession>A0ABY7YN82</accession>
<keyword evidence="7" id="KW-1185">Reference proteome</keyword>
<dbReference type="RefSeq" id="WP_282219150.1">
    <property type="nucleotide sequence ID" value="NZ_CP118246.1"/>
</dbReference>
<evidence type="ECO:0000256" key="1">
    <source>
        <dbReference type="ARBA" id="ARBA00022612"/>
    </source>
</evidence>
<keyword evidence="3" id="KW-0378">Hydrolase</keyword>
<dbReference type="InterPro" id="IPR054613">
    <property type="entry name" value="Peptidase_S78_dom"/>
</dbReference>
<evidence type="ECO:0000256" key="3">
    <source>
        <dbReference type="ARBA" id="ARBA00022801"/>
    </source>
</evidence>
<dbReference type="Pfam" id="PF04586">
    <property type="entry name" value="Peptidase_S78"/>
    <property type="match status" value="1"/>
</dbReference>
<reference evidence="6 7" key="1">
    <citation type="submission" date="2023-02" db="EMBL/GenBank/DDBJ databases">
        <title>Devosia algicola sp. nov., isolated from the phycosphere of marine algae.</title>
        <authorList>
            <person name="Kim J.M."/>
            <person name="Lee J.K."/>
            <person name="Choi B.J."/>
            <person name="Bayburt H."/>
            <person name="Jeon C.O."/>
        </authorList>
    </citation>
    <scope>NUCLEOTIDE SEQUENCE [LARGE SCALE GENOMIC DNA]</scope>
    <source>
        <strain evidence="6 7">G20-9</strain>
    </source>
</reference>
<sequence length="191" mass="20998">MTRSIPIDADGRFVGYASVFNLPDDSGDVVMPGAFAKSLKRRNADRVRLLFQHDPKEPVGVWETIVEDGFGLWVKGRLVAGVPRADALRALIERGAIDGLSIGFRTIRATRSKPGGQRQALADRSLGNLHCHLSDDGRGPHRAGPQTGNRRGNRGGHFSLTPTLKDQLWIRRHQASKSRPETTISMRSMPS</sequence>
<feature type="domain" description="Prohead serine protease" evidence="5">
    <location>
        <begin position="12"/>
        <end position="108"/>
    </location>
</feature>
<dbReference type="NCBIfam" id="TIGR01543">
    <property type="entry name" value="proheadase_HK97"/>
    <property type="match status" value="1"/>
</dbReference>
<evidence type="ECO:0000313" key="7">
    <source>
        <dbReference type="Proteomes" id="UP001220530"/>
    </source>
</evidence>
<dbReference type="GO" id="GO:0006508">
    <property type="term" value="P:proteolysis"/>
    <property type="evidence" value="ECO:0007669"/>
    <property type="project" value="UniProtKB-KW"/>
</dbReference>
<dbReference type="GO" id="GO:0008233">
    <property type="term" value="F:peptidase activity"/>
    <property type="evidence" value="ECO:0007669"/>
    <property type="project" value="UniProtKB-KW"/>
</dbReference>
<evidence type="ECO:0000313" key="6">
    <source>
        <dbReference type="EMBL" id="WDR02748.1"/>
    </source>
</evidence>
<gene>
    <name evidence="6" type="ORF">PSQ19_00460</name>
</gene>
<feature type="region of interest" description="Disordered" evidence="4">
    <location>
        <begin position="129"/>
        <end position="160"/>
    </location>
</feature>
<name>A0ABY7YN82_9HYPH</name>
<proteinExistence type="predicted"/>
<dbReference type="Proteomes" id="UP001220530">
    <property type="component" value="Chromosome"/>
</dbReference>
<dbReference type="InterPro" id="IPR006433">
    <property type="entry name" value="Prohead_protease"/>
</dbReference>
<organism evidence="6 7">
    <name type="scientific">Devosia algicola</name>
    <dbReference type="NCBI Taxonomy" id="3026418"/>
    <lineage>
        <taxon>Bacteria</taxon>
        <taxon>Pseudomonadati</taxon>
        <taxon>Pseudomonadota</taxon>
        <taxon>Alphaproteobacteria</taxon>
        <taxon>Hyphomicrobiales</taxon>
        <taxon>Devosiaceae</taxon>
        <taxon>Devosia</taxon>
    </lineage>
</organism>